<reference evidence="1 2" key="1">
    <citation type="submission" date="2024-01" db="EMBL/GenBank/DDBJ databases">
        <authorList>
            <person name="Alioto T."/>
            <person name="Alioto T."/>
            <person name="Gomez Garrido J."/>
        </authorList>
    </citation>
    <scope>NUCLEOTIDE SEQUENCE [LARGE SCALE GENOMIC DNA]</scope>
</reference>
<evidence type="ECO:0000313" key="2">
    <source>
        <dbReference type="Proteomes" id="UP001314229"/>
    </source>
</evidence>
<protein>
    <submittedName>
        <fullName evidence="1">Uncharacterized protein</fullName>
    </submittedName>
</protein>
<dbReference type="Proteomes" id="UP001314229">
    <property type="component" value="Unassembled WGS sequence"/>
</dbReference>
<accession>A0AAV1MYQ7</accession>
<gene>
    <name evidence="1" type="ORF">FSCOSCO3_A009984</name>
</gene>
<keyword evidence="2" id="KW-1185">Reference proteome</keyword>
<dbReference type="EMBL" id="CAWUFR010000008">
    <property type="protein sequence ID" value="CAK6952047.1"/>
    <property type="molecule type" value="Genomic_DNA"/>
</dbReference>
<dbReference type="AlphaFoldDB" id="A0AAV1MYQ7"/>
<comment type="caution">
    <text evidence="1">The sequence shown here is derived from an EMBL/GenBank/DDBJ whole genome shotgun (WGS) entry which is preliminary data.</text>
</comment>
<sequence>MRTAVSVADQTSTLHGTVRLCCERVVCVHDIFCVGSGAQDVFNRHTNNKNKPPENKQTYGKRNVLIKNVHKQFSISEKVSTNKHWAVESVPLGFSRFHGIKKRIGATATQTLVVVTTHINHSFLFIRTQKLQTIAVKVQINGRGTICQRKANTLDRREHERQSND</sequence>
<evidence type="ECO:0000313" key="1">
    <source>
        <dbReference type="EMBL" id="CAK6952047.1"/>
    </source>
</evidence>
<proteinExistence type="predicted"/>
<organism evidence="1 2">
    <name type="scientific">Scomber scombrus</name>
    <name type="common">Atlantic mackerel</name>
    <name type="synonym">Scomber vernalis</name>
    <dbReference type="NCBI Taxonomy" id="13677"/>
    <lineage>
        <taxon>Eukaryota</taxon>
        <taxon>Metazoa</taxon>
        <taxon>Chordata</taxon>
        <taxon>Craniata</taxon>
        <taxon>Vertebrata</taxon>
        <taxon>Euteleostomi</taxon>
        <taxon>Actinopterygii</taxon>
        <taxon>Neopterygii</taxon>
        <taxon>Teleostei</taxon>
        <taxon>Neoteleostei</taxon>
        <taxon>Acanthomorphata</taxon>
        <taxon>Pelagiaria</taxon>
        <taxon>Scombriformes</taxon>
        <taxon>Scombridae</taxon>
        <taxon>Scomber</taxon>
    </lineage>
</organism>
<name>A0AAV1MYQ7_SCOSC</name>